<comment type="caution">
    <text evidence="3">The sequence shown here is derived from an EMBL/GenBank/DDBJ whole genome shotgun (WGS) entry which is preliminary data.</text>
</comment>
<dbReference type="InterPro" id="IPR058486">
    <property type="entry name" value="DUF8173"/>
</dbReference>
<evidence type="ECO:0000256" key="1">
    <source>
        <dbReference type="SAM" id="Phobius"/>
    </source>
</evidence>
<dbReference type="Pfam" id="PF26514">
    <property type="entry name" value="DUF8173"/>
    <property type="match status" value="1"/>
</dbReference>
<evidence type="ECO:0000259" key="2">
    <source>
        <dbReference type="Pfam" id="PF26514"/>
    </source>
</evidence>
<keyword evidence="1" id="KW-1133">Transmembrane helix</keyword>
<feature type="transmembrane region" description="Helical" evidence="1">
    <location>
        <begin position="307"/>
        <end position="323"/>
    </location>
</feature>
<feature type="transmembrane region" description="Helical" evidence="1">
    <location>
        <begin position="243"/>
        <end position="267"/>
    </location>
</feature>
<keyword evidence="1" id="KW-0812">Transmembrane</keyword>
<gene>
    <name evidence="3" type="ORF">RG963_09240</name>
</gene>
<dbReference type="Proteomes" id="UP001246244">
    <property type="component" value="Unassembled WGS sequence"/>
</dbReference>
<reference evidence="4" key="1">
    <citation type="submission" date="2023-07" db="EMBL/GenBank/DDBJ databases">
        <title>Whole-genome sequencing of a new Methanosarcina sp. Z-7115.</title>
        <authorList>
            <person name="Zhilina T.N."/>
            <person name="Merkel A.Y."/>
        </authorList>
    </citation>
    <scope>NUCLEOTIDE SEQUENCE [LARGE SCALE GENOMIC DNA]</scope>
    <source>
        <strain evidence="4">Z-7115</strain>
    </source>
</reference>
<protein>
    <recommendedName>
        <fullName evidence="2">DUF8173 domain-containing protein</fullName>
    </recommendedName>
</protein>
<feature type="domain" description="DUF8173" evidence="2">
    <location>
        <begin position="189"/>
        <end position="344"/>
    </location>
</feature>
<keyword evidence="1" id="KW-0472">Membrane</keyword>
<evidence type="ECO:0000313" key="4">
    <source>
        <dbReference type="Proteomes" id="UP001246244"/>
    </source>
</evidence>
<name>A0ABU2D1U2_9EURY</name>
<organism evidence="3 4">
    <name type="scientific">Methanosarcina baikalica</name>
    <dbReference type="NCBI Taxonomy" id="3073890"/>
    <lineage>
        <taxon>Archaea</taxon>
        <taxon>Methanobacteriati</taxon>
        <taxon>Methanobacteriota</taxon>
        <taxon>Stenosarchaea group</taxon>
        <taxon>Methanomicrobia</taxon>
        <taxon>Methanosarcinales</taxon>
        <taxon>Methanosarcinaceae</taxon>
        <taxon>Methanosarcina</taxon>
    </lineage>
</organism>
<accession>A0ABU2D1U2</accession>
<sequence>MEKKLVSGLVLIIMLFAALPYSAGAVNEGNVLKYTSSGNAFGGGDKLQINQDIQGDLVLAGSRLEINGNTLDDFIGAGGELIINGNISGNILAAGGSVTVNGNVGGDVAAVGGQIFLSRDSVVEGDVLLGGGEVTLNGLVNGNGEISTGTLKTGDGFKLKGNLELQAENYPSNLRDKVDGNLNIKQSNATENQEKTSEGFGIFSFILGLLASLALGLILISLFPDFVSGLAELIKDSPLKAGLLGFLILVFLPVLSIVLLITIFGWSLSVLTILLFALALLIATVPVKLLAGEIIYNKIFKKDAGKMVYYLIGAVIFAILYEIPLVGGLIRFIALLIGLGVIAAWIGLRTRATR</sequence>
<feature type="transmembrane region" description="Helical" evidence="1">
    <location>
        <begin position="273"/>
        <end position="295"/>
    </location>
</feature>
<keyword evidence="4" id="KW-1185">Reference proteome</keyword>
<evidence type="ECO:0000313" key="3">
    <source>
        <dbReference type="EMBL" id="MDR7665953.1"/>
    </source>
</evidence>
<dbReference type="RefSeq" id="WP_310575979.1">
    <property type="nucleotide sequence ID" value="NZ_JAVKPK010000032.1"/>
</dbReference>
<proteinExistence type="predicted"/>
<feature type="transmembrane region" description="Helical" evidence="1">
    <location>
        <begin position="329"/>
        <end position="348"/>
    </location>
</feature>
<dbReference type="EMBL" id="JAVKPK010000032">
    <property type="protein sequence ID" value="MDR7665953.1"/>
    <property type="molecule type" value="Genomic_DNA"/>
</dbReference>
<feature type="transmembrane region" description="Helical" evidence="1">
    <location>
        <begin position="200"/>
        <end position="223"/>
    </location>
</feature>